<comment type="caution">
    <text evidence="1">The sequence shown here is derived from an EMBL/GenBank/DDBJ whole genome shotgun (WGS) entry which is preliminary data.</text>
</comment>
<gene>
    <name evidence="1" type="ORF">IU459_35950</name>
</gene>
<accession>A0ABS0D1Z3</accession>
<name>A0ABS0D1Z3_9NOCA</name>
<proteinExistence type="predicted"/>
<evidence type="ECO:0000313" key="2">
    <source>
        <dbReference type="Proteomes" id="UP000702209"/>
    </source>
</evidence>
<dbReference type="RefSeq" id="WP_195134056.1">
    <property type="nucleotide sequence ID" value="NZ_JADLQX010000070.1"/>
</dbReference>
<dbReference type="EMBL" id="JADLQX010000070">
    <property type="protein sequence ID" value="MBF6302875.1"/>
    <property type="molecule type" value="Genomic_DNA"/>
</dbReference>
<reference evidence="1 2" key="1">
    <citation type="submission" date="2020-10" db="EMBL/GenBank/DDBJ databases">
        <title>Identification of Nocardia species via Next-generation sequencing and recognition of intraspecies genetic diversity.</title>
        <authorList>
            <person name="Li P."/>
            <person name="Li P."/>
            <person name="Lu B."/>
        </authorList>
    </citation>
    <scope>NUCLEOTIDE SEQUENCE [LARGE SCALE GENOMIC DNA]</scope>
    <source>
        <strain evidence="1 2">BJ06-0157</strain>
    </source>
</reference>
<keyword evidence="2" id="KW-1185">Reference proteome</keyword>
<sequence length="305" mass="33586">MSFEEQMQAGFERLEDSVGTDRRMLRHTIRAMAVVSLSEAEWIRRMRATGTKLDARVNVVDGYVAGYFAQWRDPHSARLGPAITDVEVGGGLSLPNLRDGWEIDAQARADAQTEWKLPRSIEPSAREKVLSGDTALWTHALADARGFNEALARVPSNERPAWRWAASRLSGVLALWSRRTEPNADGPFAAAAREVGLSALAGGSQRRPAILPTPTPDLAQAAFVLAQLCREVHDRPVESLLVRQLVTSIAAIAKAHRERGELGRAVRINTTALNLKSVSREIRTAPPISLISCQLRFEHPSRPRS</sequence>
<organism evidence="1 2">
    <name type="scientific">Nocardia amamiensis</name>
    <dbReference type="NCBI Taxonomy" id="404578"/>
    <lineage>
        <taxon>Bacteria</taxon>
        <taxon>Bacillati</taxon>
        <taxon>Actinomycetota</taxon>
        <taxon>Actinomycetes</taxon>
        <taxon>Mycobacteriales</taxon>
        <taxon>Nocardiaceae</taxon>
        <taxon>Nocardia</taxon>
    </lineage>
</organism>
<protein>
    <submittedName>
        <fullName evidence="1">Uncharacterized protein</fullName>
    </submittedName>
</protein>
<evidence type="ECO:0000313" key="1">
    <source>
        <dbReference type="EMBL" id="MBF6302875.1"/>
    </source>
</evidence>
<dbReference type="Proteomes" id="UP000702209">
    <property type="component" value="Unassembled WGS sequence"/>
</dbReference>